<dbReference type="PRINTS" id="PR00385">
    <property type="entry name" value="P450"/>
</dbReference>
<evidence type="ECO:0000256" key="2">
    <source>
        <dbReference type="ARBA" id="ARBA00005179"/>
    </source>
</evidence>
<protein>
    <submittedName>
        <fullName evidence="11">Cytochrome P450</fullName>
    </submittedName>
</protein>
<evidence type="ECO:0000256" key="8">
    <source>
        <dbReference type="ARBA" id="ARBA00023033"/>
    </source>
</evidence>
<comment type="pathway">
    <text evidence="2">Secondary metabolite biosynthesis.</text>
</comment>
<dbReference type="RefSeq" id="XP_060339342.1">
    <property type="nucleotide sequence ID" value="XM_060482015.1"/>
</dbReference>
<dbReference type="GO" id="GO:0004497">
    <property type="term" value="F:monooxygenase activity"/>
    <property type="evidence" value="ECO:0007669"/>
    <property type="project" value="UniProtKB-KW"/>
</dbReference>
<gene>
    <name evidence="11" type="ORF">EV420DRAFT_41168</name>
</gene>
<keyword evidence="5 9" id="KW-0479">Metal-binding</keyword>
<dbReference type="GO" id="GO:0005506">
    <property type="term" value="F:iron ion binding"/>
    <property type="evidence" value="ECO:0007669"/>
    <property type="project" value="InterPro"/>
</dbReference>
<evidence type="ECO:0000256" key="7">
    <source>
        <dbReference type="ARBA" id="ARBA00023004"/>
    </source>
</evidence>
<keyword evidence="7 9" id="KW-0408">Iron</keyword>
<name>A0AA39NQ43_ARMTA</name>
<comment type="caution">
    <text evidence="11">The sequence shown here is derived from an EMBL/GenBank/DDBJ whole genome shotgun (WGS) entry which is preliminary data.</text>
</comment>
<evidence type="ECO:0000256" key="1">
    <source>
        <dbReference type="ARBA" id="ARBA00001971"/>
    </source>
</evidence>
<dbReference type="PRINTS" id="PR00463">
    <property type="entry name" value="EP450I"/>
</dbReference>
<dbReference type="SUPFAM" id="SSF48264">
    <property type="entry name" value="Cytochrome P450"/>
    <property type="match status" value="1"/>
</dbReference>
<dbReference type="PANTHER" id="PTHR46300">
    <property type="entry name" value="P450, PUTATIVE (EUROFUNG)-RELATED-RELATED"/>
    <property type="match status" value="1"/>
</dbReference>
<dbReference type="PROSITE" id="PS00086">
    <property type="entry name" value="CYTOCHROME_P450"/>
    <property type="match status" value="1"/>
</dbReference>
<dbReference type="InterPro" id="IPR001128">
    <property type="entry name" value="Cyt_P450"/>
</dbReference>
<dbReference type="InterPro" id="IPR017972">
    <property type="entry name" value="Cyt_P450_CS"/>
</dbReference>
<feature type="binding site" description="axial binding residue" evidence="9">
    <location>
        <position position="440"/>
    </location>
    <ligand>
        <name>heme</name>
        <dbReference type="ChEBI" id="CHEBI:30413"/>
    </ligand>
    <ligandPart>
        <name>Fe</name>
        <dbReference type="ChEBI" id="CHEBI:18248"/>
    </ligandPart>
</feature>
<dbReference type="InterPro" id="IPR036396">
    <property type="entry name" value="Cyt_P450_sf"/>
</dbReference>
<proteinExistence type="inferred from homology"/>
<dbReference type="GO" id="GO:0020037">
    <property type="term" value="F:heme binding"/>
    <property type="evidence" value="ECO:0007669"/>
    <property type="project" value="InterPro"/>
</dbReference>
<evidence type="ECO:0000256" key="10">
    <source>
        <dbReference type="RuleBase" id="RU000461"/>
    </source>
</evidence>
<dbReference type="GeneID" id="85365563"/>
<keyword evidence="6 10" id="KW-0560">Oxidoreductase</keyword>
<dbReference type="GO" id="GO:0016705">
    <property type="term" value="F:oxidoreductase activity, acting on paired donors, with incorporation or reduction of molecular oxygen"/>
    <property type="evidence" value="ECO:0007669"/>
    <property type="project" value="InterPro"/>
</dbReference>
<evidence type="ECO:0000256" key="9">
    <source>
        <dbReference type="PIRSR" id="PIRSR602401-1"/>
    </source>
</evidence>
<accession>A0AA39NQ43</accession>
<organism evidence="11 12">
    <name type="scientific">Armillaria tabescens</name>
    <name type="common">Ringless honey mushroom</name>
    <name type="synonym">Agaricus tabescens</name>
    <dbReference type="NCBI Taxonomy" id="1929756"/>
    <lineage>
        <taxon>Eukaryota</taxon>
        <taxon>Fungi</taxon>
        <taxon>Dikarya</taxon>
        <taxon>Basidiomycota</taxon>
        <taxon>Agaricomycotina</taxon>
        <taxon>Agaricomycetes</taxon>
        <taxon>Agaricomycetidae</taxon>
        <taxon>Agaricales</taxon>
        <taxon>Marasmiineae</taxon>
        <taxon>Physalacriaceae</taxon>
        <taxon>Desarmillaria</taxon>
    </lineage>
</organism>
<dbReference type="CDD" id="cd11065">
    <property type="entry name" value="CYP64-like"/>
    <property type="match status" value="1"/>
</dbReference>
<evidence type="ECO:0000256" key="5">
    <source>
        <dbReference type="ARBA" id="ARBA00022723"/>
    </source>
</evidence>
<dbReference type="Gene3D" id="1.10.630.10">
    <property type="entry name" value="Cytochrome P450"/>
    <property type="match status" value="1"/>
</dbReference>
<reference evidence="11" key="1">
    <citation type="submission" date="2023-06" db="EMBL/GenBank/DDBJ databases">
        <authorList>
            <consortium name="Lawrence Berkeley National Laboratory"/>
            <person name="Ahrendt S."/>
            <person name="Sahu N."/>
            <person name="Indic B."/>
            <person name="Wong-Bajracharya J."/>
            <person name="Merenyi Z."/>
            <person name="Ke H.-M."/>
            <person name="Monk M."/>
            <person name="Kocsube S."/>
            <person name="Drula E."/>
            <person name="Lipzen A."/>
            <person name="Balint B."/>
            <person name="Henrissat B."/>
            <person name="Andreopoulos B."/>
            <person name="Martin F.M."/>
            <person name="Harder C.B."/>
            <person name="Rigling D."/>
            <person name="Ford K.L."/>
            <person name="Foster G.D."/>
            <person name="Pangilinan J."/>
            <person name="Papanicolaou A."/>
            <person name="Barry K."/>
            <person name="LaButti K."/>
            <person name="Viragh M."/>
            <person name="Koriabine M."/>
            <person name="Yan M."/>
            <person name="Riley R."/>
            <person name="Champramary S."/>
            <person name="Plett K.L."/>
            <person name="Tsai I.J."/>
            <person name="Slot J."/>
            <person name="Sipos G."/>
            <person name="Plett J."/>
            <person name="Nagy L.G."/>
            <person name="Grigoriev I.V."/>
        </authorList>
    </citation>
    <scope>NUCLEOTIDE SEQUENCE</scope>
    <source>
        <strain evidence="11">CCBAS 213</strain>
    </source>
</reference>
<keyword evidence="12" id="KW-1185">Reference proteome</keyword>
<dbReference type="Proteomes" id="UP001175211">
    <property type="component" value="Unassembled WGS sequence"/>
</dbReference>
<dbReference type="PANTHER" id="PTHR46300:SF7">
    <property type="entry name" value="P450, PUTATIVE (EUROFUNG)-RELATED"/>
    <property type="match status" value="1"/>
</dbReference>
<evidence type="ECO:0000256" key="6">
    <source>
        <dbReference type="ARBA" id="ARBA00023002"/>
    </source>
</evidence>
<evidence type="ECO:0000313" key="11">
    <source>
        <dbReference type="EMBL" id="KAK0469549.1"/>
    </source>
</evidence>
<keyword evidence="4 9" id="KW-0349">Heme</keyword>
<dbReference type="AlphaFoldDB" id="A0AA39NQ43"/>
<dbReference type="InterPro" id="IPR002401">
    <property type="entry name" value="Cyt_P450_E_grp-I"/>
</dbReference>
<evidence type="ECO:0000313" key="12">
    <source>
        <dbReference type="Proteomes" id="UP001175211"/>
    </source>
</evidence>
<sequence>MLHMYSIPLVTSLAFVIFLFYRRLRNSFGLGSLPFPPGPKGLPLIRNLWDIPTEHQWLTYSRWSATYGDVLFLNSPGNKTIVLNSSQAATELLEKRSGNYSDRPDLNMMNLTGWNFSLAFMRYSDRTHRRMFHQYFQPRAILAYYPVQTKATLVLLQQLLKSPDECFHHVRHHAGSIIMKTVYGYDVEPNGDRFVHLADQALTSIRVAGAEGTFLVDYLPILKYIPDWFPGAKFKKLAQTWSKDVEDMKEEPFKYASESLANGIASPSFVSENLKRLKETRPSDYEAQTEIIKNAAGVAFGAGADTTVSTVLSAILAFVLYPEVLVKAQAELDAVVGQSRLPNFDDRPQLPYIEAVLYEALRWNPVVPLSIPHRSVKDDVYKGYYIPAGATIIANTWAILHNEKDYPGTLKFNPERFIKQEGKELPPDPMAAFGYGRRICPGRYLALNTAWIAIAYIASTLSVTKAAGSDGQLIEPSDTFSGGFLSLPLSFKCSFKARSAQAQELIDSEFGIAMGGN</sequence>
<dbReference type="InterPro" id="IPR050364">
    <property type="entry name" value="Cytochrome_P450_fung"/>
</dbReference>
<dbReference type="EMBL" id="JAUEPS010000001">
    <property type="protein sequence ID" value="KAK0469549.1"/>
    <property type="molecule type" value="Genomic_DNA"/>
</dbReference>
<comment type="cofactor">
    <cofactor evidence="1 9">
        <name>heme</name>
        <dbReference type="ChEBI" id="CHEBI:30413"/>
    </cofactor>
</comment>
<comment type="similarity">
    <text evidence="3 10">Belongs to the cytochrome P450 family.</text>
</comment>
<dbReference type="Pfam" id="PF00067">
    <property type="entry name" value="p450"/>
    <property type="match status" value="1"/>
</dbReference>
<keyword evidence="8 10" id="KW-0503">Monooxygenase</keyword>
<evidence type="ECO:0000256" key="3">
    <source>
        <dbReference type="ARBA" id="ARBA00010617"/>
    </source>
</evidence>
<evidence type="ECO:0000256" key="4">
    <source>
        <dbReference type="ARBA" id="ARBA00022617"/>
    </source>
</evidence>